<feature type="region of interest" description="Disordered" evidence="1">
    <location>
        <begin position="89"/>
        <end position="132"/>
    </location>
</feature>
<feature type="region of interest" description="Disordered" evidence="1">
    <location>
        <begin position="282"/>
        <end position="340"/>
    </location>
</feature>
<feature type="compositionally biased region" description="Basic residues" evidence="1">
    <location>
        <begin position="240"/>
        <end position="264"/>
    </location>
</feature>
<feature type="compositionally biased region" description="Basic and acidic residues" evidence="1">
    <location>
        <begin position="323"/>
        <end position="334"/>
    </location>
</feature>
<dbReference type="AlphaFoldDB" id="A0AA35P0V3"/>
<protein>
    <submittedName>
        <fullName evidence="2">Uncharacterized protein</fullName>
    </submittedName>
</protein>
<gene>
    <name evidence="2" type="ORF">PODLI_1B018120</name>
</gene>
<feature type="compositionally biased region" description="Polar residues" evidence="1">
    <location>
        <begin position="282"/>
        <end position="309"/>
    </location>
</feature>
<proteinExistence type="predicted"/>
<keyword evidence="3" id="KW-1185">Reference proteome</keyword>
<evidence type="ECO:0000313" key="3">
    <source>
        <dbReference type="Proteomes" id="UP001178461"/>
    </source>
</evidence>
<evidence type="ECO:0000256" key="1">
    <source>
        <dbReference type="SAM" id="MobiDB-lite"/>
    </source>
</evidence>
<reference evidence="2" key="1">
    <citation type="submission" date="2022-12" db="EMBL/GenBank/DDBJ databases">
        <authorList>
            <person name="Alioto T."/>
            <person name="Alioto T."/>
            <person name="Gomez Garrido J."/>
        </authorList>
    </citation>
    <scope>NUCLEOTIDE SEQUENCE</scope>
</reference>
<name>A0AA35P0V3_9SAUR</name>
<evidence type="ECO:0000313" key="2">
    <source>
        <dbReference type="EMBL" id="CAI5770919.1"/>
    </source>
</evidence>
<feature type="region of interest" description="Disordered" evidence="1">
    <location>
        <begin position="443"/>
        <end position="496"/>
    </location>
</feature>
<organism evidence="2 3">
    <name type="scientific">Podarcis lilfordi</name>
    <name type="common">Lilford's wall lizard</name>
    <dbReference type="NCBI Taxonomy" id="74358"/>
    <lineage>
        <taxon>Eukaryota</taxon>
        <taxon>Metazoa</taxon>
        <taxon>Chordata</taxon>
        <taxon>Craniata</taxon>
        <taxon>Vertebrata</taxon>
        <taxon>Euteleostomi</taxon>
        <taxon>Lepidosauria</taxon>
        <taxon>Squamata</taxon>
        <taxon>Bifurcata</taxon>
        <taxon>Unidentata</taxon>
        <taxon>Episquamata</taxon>
        <taxon>Laterata</taxon>
        <taxon>Lacertibaenia</taxon>
        <taxon>Lacertidae</taxon>
        <taxon>Podarcis</taxon>
    </lineage>
</organism>
<feature type="region of interest" description="Disordered" evidence="1">
    <location>
        <begin position="205"/>
        <end position="267"/>
    </location>
</feature>
<sequence>MVLTRQNYKELGIPLAQAQAVEPPAPKKKQAKIPYYFKPKAEEVKRNKNIESLHPHEWSVDRISFRRGMEAEGGGGKGVDLATELAQATTESTALEARPEQEPQLGDPETKSKESTHQPMLRGKGGSPAPTEVEEWLNDTRARHPDLGSYNYIMTGLYKDLLEEHQTQLNKELGPIKNFLSECLGLLTSLIELIRRKEDCHFHKEAINKPNGNKTQSNTKERKTSRAKLAQGKVLATRKPSLKGKSPMHKKKPKNVKMGRKAKLPSRTGKVNFSKLFKILENSSTKNSNKTTPNKSQSPNILNIHQVTSPPRLAKQSLPSSGKLKETPDPKQETPQKGVQKSQNLILIKHKLVLLPLFKHGGLSTLAQQRIYLLKKIDLVIRSLIPAGNIVSVKFLPFDMAQNRVVVTFKDWSVTKQIMDKRDRLQRAGLLVTRLFEESGVPPSLLGTRKPTSPRTELEMASENCKQGQPEAVKISKQKAKLQKHYSLPMNPKKKS</sequence>
<accession>A0AA35P0V3</accession>
<dbReference type="Proteomes" id="UP001178461">
    <property type="component" value="Chromosome 3"/>
</dbReference>
<dbReference type="EMBL" id="OX395128">
    <property type="protein sequence ID" value="CAI5770919.1"/>
    <property type="molecule type" value="Genomic_DNA"/>
</dbReference>